<evidence type="ECO:0000313" key="2">
    <source>
        <dbReference type="EMBL" id="CDW73756.1"/>
    </source>
</evidence>
<accession>A0A077ZVY7</accession>
<sequence length="820" mass="93373">MTLRQAIQTKLIKSATKAQIQQHQQDSSSLKKPMFKNLQFQSLNTSQSRGQIKKDSTIISKSPELKSEDPLQSCLVRVKELLNQSRGSKANLSMNNKVPLPVEFKSQENSSPYQLFRNKKSLISNASNYSNGKDKASTRQFINNSNANIYSCTNNPQIAINSQRQKANQVNHNYIRFTYKRPVSTQRNQSKSGGSEFGDQYSNGGDSNRQSIESYRKSNQLLKMMRSYTPGITKSTSNDNLPKRKSQNIQRKIPSFASNRSMENLLNNNIKNNIQTQQFQTLINQVKIELKLNNNQAVKNLKQVNQLQLQERTSSITEDIPVDNTTFAKQKSLNQAVPIYFASQKNTVNQHFKRKILDDHILQKLNADDSVKSLESAELAQTCEDEKQFEQKKPIQSLKVFKLMNDNNKSSNMNLQTQSIANSSQTTPSQSHNSGVHHVQIDLLQGTFKKTSMTKVQNNKIDIVSNFSPILKQEKNNTADVSTLYAPTKHNQKLQLQSQKSQNQSDSVQIKQQQQQQQDGHSFLIAPSLNSEFSYHTKFYKPNLNINFQSKQCEQIQQQNEYANFSPKCYNQDISTIENSQVVNGNTSKNHVPTRLSGYVSFGQLLKNQSLADKDLSFKNSSFINMNDPYGFGSIMNKIDTINKDSQGDLSSEVIHFRADESTYNDDLRNSQMRVFQQSSFFNREKLESLEVILSANGDDDRNIETQKICLNQQLSSRQHINQKILQNSTIVVKKSQQIRPASSVQEYNSKIIKNTKVGKVKSLRKLQSLEVSQNQSQLGQYHNNARTDMVKMNNNSSISVFKSQSQLWLNNGRPENGFN</sequence>
<reference evidence="2 3" key="1">
    <citation type="submission" date="2014-06" db="EMBL/GenBank/DDBJ databases">
        <authorList>
            <person name="Swart Estienne"/>
        </authorList>
    </citation>
    <scope>NUCLEOTIDE SEQUENCE [LARGE SCALE GENOMIC DNA]</scope>
    <source>
        <strain evidence="2 3">130c</strain>
    </source>
</reference>
<feature type="compositionally biased region" description="Polar residues" evidence="1">
    <location>
        <begin position="183"/>
        <end position="193"/>
    </location>
</feature>
<feature type="region of interest" description="Disordered" evidence="1">
    <location>
        <begin position="490"/>
        <end position="520"/>
    </location>
</feature>
<evidence type="ECO:0000256" key="1">
    <source>
        <dbReference type="SAM" id="MobiDB-lite"/>
    </source>
</evidence>
<proteinExistence type="predicted"/>
<feature type="region of interest" description="Disordered" evidence="1">
    <location>
        <begin position="179"/>
        <end position="211"/>
    </location>
</feature>
<name>A0A077ZVY7_STYLE</name>
<dbReference type="EMBL" id="CCKQ01002652">
    <property type="protein sequence ID" value="CDW73756.1"/>
    <property type="molecule type" value="Genomic_DNA"/>
</dbReference>
<feature type="compositionally biased region" description="Polar residues" evidence="1">
    <location>
        <begin position="200"/>
        <end position="211"/>
    </location>
</feature>
<evidence type="ECO:0000313" key="3">
    <source>
        <dbReference type="Proteomes" id="UP000039865"/>
    </source>
</evidence>
<keyword evidence="3" id="KW-1185">Reference proteome</keyword>
<dbReference type="Proteomes" id="UP000039865">
    <property type="component" value="Unassembled WGS sequence"/>
</dbReference>
<dbReference type="InParanoid" id="A0A077ZVY7"/>
<protein>
    <submittedName>
        <fullName evidence="2">Uncharacterized protein</fullName>
    </submittedName>
</protein>
<feature type="compositionally biased region" description="Low complexity" evidence="1">
    <location>
        <begin position="493"/>
        <end position="518"/>
    </location>
</feature>
<gene>
    <name evidence="2" type="primary">Contig13909.g14846</name>
    <name evidence="2" type="ORF">STYLEM_2744</name>
</gene>
<dbReference type="AlphaFoldDB" id="A0A077ZVY7"/>
<organism evidence="2 3">
    <name type="scientific">Stylonychia lemnae</name>
    <name type="common">Ciliate</name>
    <dbReference type="NCBI Taxonomy" id="5949"/>
    <lineage>
        <taxon>Eukaryota</taxon>
        <taxon>Sar</taxon>
        <taxon>Alveolata</taxon>
        <taxon>Ciliophora</taxon>
        <taxon>Intramacronucleata</taxon>
        <taxon>Spirotrichea</taxon>
        <taxon>Stichotrichia</taxon>
        <taxon>Sporadotrichida</taxon>
        <taxon>Oxytrichidae</taxon>
        <taxon>Stylonychinae</taxon>
        <taxon>Stylonychia</taxon>
    </lineage>
</organism>